<proteinExistence type="predicted"/>
<dbReference type="Proteomes" id="UP001295794">
    <property type="component" value="Unassembled WGS sequence"/>
</dbReference>
<evidence type="ECO:0000256" key="1">
    <source>
        <dbReference type="SAM" id="Phobius"/>
    </source>
</evidence>
<feature type="transmembrane region" description="Helical" evidence="1">
    <location>
        <begin position="26"/>
        <end position="47"/>
    </location>
</feature>
<keyword evidence="1" id="KW-0472">Membrane</keyword>
<feature type="transmembrane region" description="Helical" evidence="1">
    <location>
        <begin position="117"/>
        <end position="139"/>
    </location>
</feature>
<dbReference type="EMBL" id="CAVNYO010000166">
    <property type="protein sequence ID" value="CAK5270412.1"/>
    <property type="molecule type" value="Genomic_DNA"/>
</dbReference>
<evidence type="ECO:0008006" key="4">
    <source>
        <dbReference type="Google" id="ProtNLM"/>
    </source>
</evidence>
<dbReference type="AlphaFoldDB" id="A0AAD2H7A4"/>
<evidence type="ECO:0000313" key="3">
    <source>
        <dbReference type="Proteomes" id="UP001295794"/>
    </source>
</evidence>
<keyword evidence="1" id="KW-0812">Transmembrane</keyword>
<sequence length="192" mass="20635">MVCNVSKLLRYPDFYSQSEITTMRLCALRTWMLSVLALHWATFWALAAPASSITNMTTINATHSALTIDSSPLGRVKETLQKEKLAAALCDTAPATSPSRCAAMTPSTSGGLSKRTVFVMAAALLLFISIVTACIALGVNPRPMRAHQPMQHPHVQPVAGHPPQVSHAPIPLAVIPNRRAHATVGFGFSVRQ</sequence>
<keyword evidence="3" id="KW-1185">Reference proteome</keyword>
<name>A0AAD2H7A4_9AGAR</name>
<accession>A0AAD2H7A4</accession>
<organism evidence="2 3">
    <name type="scientific">Mycena citricolor</name>
    <dbReference type="NCBI Taxonomy" id="2018698"/>
    <lineage>
        <taxon>Eukaryota</taxon>
        <taxon>Fungi</taxon>
        <taxon>Dikarya</taxon>
        <taxon>Basidiomycota</taxon>
        <taxon>Agaricomycotina</taxon>
        <taxon>Agaricomycetes</taxon>
        <taxon>Agaricomycetidae</taxon>
        <taxon>Agaricales</taxon>
        <taxon>Marasmiineae</taxon>
        <taxon>Mycenaceae</taxon>
        <taxon>Mycena</taxon>
    </lineage>
</organism>
<comment type="caution">
    <text evidence="2">The sequence shown here is derived from an EMBL/GenBank/DDBJ whole genome shotgun (WGS) entry which is preliminary data.</text>
</comment>
<gene>
    <name evidence="2" type="ORF">MYCIT1_LOCUS14813</name>
</gene>
<protein>
    <recommendedName>
        <fullName evidence="4">Transmembrane protein</fullName>
    </recommendedName>
</protein>
<reference evidence="2" key="1">
    <citation type="submission" date="2023-11" db="EMBL/GenBank/DDBJ databases">
        <authorList>
            <person name="De Vega J J."/>
            <person name="De Vega J J."/>
        </authorList>
    </citation>
    <scope>NUCLEOTIDE SEQUENCE</scope>
</reference>
<evidence type="ECO:0000313" key="2">
    <source>
        <dbReference type="EMBL" id="CAK5270412.1"/>
    </source>
</evidence>
<keyword evidence="1" id="KW-1133">Transmembrane helix</keyword>